<gene>
    <name evidence="10" type="primary">MED16</name>
</gene>
<dbReference type="InterPro" id="IPR001680">
    <property type="entry name" value="WD40_rpt"/>
</dbReference>
<evidence type="ECO:0000259" key="11">
    <source>
        <dbReference type="Pfam" id="PF11635"/>
    </source>
</evidence>
<dbReference type="GO" id="GO:0016592">
    <property type="term" value="C:mediator complex"/>
    <property type="evidence" value="ECO:0007669"/>
    <property type="project" value="InterPro"/>
</dbReference>
<reference evidence="12" key="1">
    <citation type="submission" date="2025-08" db="UniProtKB">
        <authorList>
            <consortium name="Ensembl"/>
        </authorList>
    </citation>
    <scope>IDENTIFICATION</scope>
</reference>
<dbReference type="GO" id="GO:0045893">
    <property type="term" value="P:positive regulation of DNA-templated transcription"/>
    <property type="evidence" value="ECO:0007669"/>
    <property type="project" value="TreeGrafter"/>
</dbReference>
<evidence type="ECO:0000256" key="6">
    <source>
        <dbReference type="ARBA" id="ARBA00023163"/>
    </source>
</evidence>
<dbReference type="InterPro" id="IPR015943">
    <property type="entry name" value="WD40/YVTN_repeat-like_dom_sf"/>
</dbReference>
<keyword evidence="4 10" id="KW-0805">Transcription regulation</keyword>
<dbReference type="PANTHER" id="PTHR13224:SF6">
    <property type="entry name" value="MEDIATOR OF RNA POLYMERASE II TRANSCRIPTION SUBUNIT 16"/>
    <property type="match status" value="1"/>
</dbReference>
<dbReference type="InterPro" id="IPR021665">
    <property type="entry name" value="Mediator_Med16_N"/>
</dbReference>
<evidence type="ECO:0000256" key="3">
    <source>
        <dbReference type="ARBA" id="ARBA00019614"/>
    </source>
</evidence>
<evidence type="ECO:0000256" key="10">
    <source>
        <dbReference type="RuleBase" id="RU364149"/>
    </source>
</evidence>
<dbReference type="Proteomes" id="UP000694557">
    <property type="component" value="Unassembled WGS sequence"/>
</dbReference>
<keyword evidence="7 10" id="KW-0539">Nucleus</keyword>
<name>A0A8C7FYW5_ONCKI</name>
<evidence type="ECO:0000256" key="4">
    <source>
        <dbReference type="ARBA" id="ARBA00023015"/>
    </source>
</evidence>
<accession>A0A8C7FYW5</accession>
<dbReference type="SUPFAM" id="SSF50978">
    <property type="entry name" value="WD40 repeat-like"/>
    <property type="match status" value="1"/>
</dbReference>
<dbReference type="PROSITE" id="PS50294">
    <property type="entry name" value="WD_REPEATS_REGION"/>
    <property type="match status" value="1"/>
</dbReference>
<comment type="similarity">
    <text evidence="2 10">Belongs to the Mediator complex subunit 16 family.</text>
</comment>
<comment type="subcellular location">
    <subcellularLocation>
        <location evidence="1 10">Nucleus</location>
    </subcellularLocation>
</comment>
<protein>
    <recommendedName>
        <fullName evidence="3 10">Mediator of RNA polymerase II transcription subunit 16</fullName>
    </recommendedName>
    <alternativeName>
        <fullName evidence="8 10">Mediator complex subunit 16</fullName>
    </alternativeName>
</protein>
<dbReference type="Pfam" id="PF00400">
    <property type="entry name" value="WD40"/>
    <property type="match status" value="1"/>
</dbReference>
<feature type="repeat" description="WD" evidence="9">
    <location>
        <begin position="73"/>
        <end position="104"/>
    </location>
</feature>
<feature type="domain" description="Mediator complex subunit Med16 N-terminal" evidence="11">
    <location>
        <begin position="120"/>
        <end position="233"/>
    </location>
</feature>
<dbReference type="AlphaFoldDB" id="A0A8C7FYW5"/>
<reference evidence="12" key="2">
    <citation type="submission" date="2025-09" db="UniProtKB">
        <authorList>
            <consortium name="Ensembl"/>
        </authorList>
    </citation>
    <scope>IDENTIFICATION</scope>
</reference>
<keyword evidence="5 10" id="KW-0010">Activator</keyword>
<evidence type="ECO:0000313" key="13">
    <source>
        <dbReference type="Proteomes" id="UP000694557"/>
    </source>
</evidence>
<evidence type="ECO:0000256" key="2">
    <source>
        <dbReference type="ARBA" id="ARBA00006543"/>
    </source>
</evidence>
<keyword evidence="13" id="KW-1185">Reference proteome</keyword>
<dbReference type="InterPro" id="IPR048338">
    <property type="entry name" value="Mediator_Med16"/>
</dbReference>
<dbReference type="InterPro" id="IPR036322">
    <property type="entry name" value="WD40_repeat_dom_sf"/>
</dbReference>
<evidence type="ECO:0000256" key="7">
    <source>
        <dbReference type="ARBA" id="ARBA00023242"/>
    </source>
</evidence>
<comment type="function">
    <text evidence="10">Component of the Mediator complex, a coactivator involved in the regulated transcription of nearly all RNA polymerase II-dependent genes. Mediator functions as a bridge to convey information from gene-specific regulatory proteins to the basal RNA polymerase II transcription machinery. Mediator is recruited to promoters by direct interactions with regulatory proteins and serves as a scaffold for the assembly of a functional preinitiation complex with RNA polymerase II and the general transcription factors.</text>
</comment>
<dbReference type="SMART" id="SM00320">
    <property type="entry name" value="WD40"/>
    <property type="match status" value="1"/>
</dbReference>
<keyword evidence="9" id="KW-0853">WD repeat</keyword>
<evidence type="ECO:0000313" key="12">
    <source>
        <dbReference type="Ensembl" id="ENSOKIP00005035157.1"/>
    </source>
</evidence>
<evidence type="ECO:0000256" key="1">
    <source>
        <dbReference type="ARBA" id="ARBA00004123"/>
    </source>
</evidence>
<evidence type="ECO:0000256" key="9">
    <source>
        <dbReference type="PROSITE-ProRule" id="PRU00221"/>
    </source>
</evidence>
<dbReference type="GeneTree" id="ENSGT00390000003821"/>
<dbReference type="Gene3D" id="2.130.10.10">
    <property type="entry name" value="YVTN repeat-like/Quinoprotein amine dehydrogenase"/>
    <property type="match status" value="1"/>
</dbReference>
<dbReference type="PROSITE" id="PS50082">
    <property type="entry name" value="WD_REPEATS_2"/>
    <property type="match status" value="1"/>
</dbReference>
<dbReference type="Pfam" id="PF11635">
    <property type="entry name" value="Med16_N"/>
    <property type="match status" value="1"/>
</dbReference>
<proteinExistence type="inferred from homology"/>
<dbReference type="Ensembl" id="ENSOKIT00005037085.1">
    <property type="protein sequence ID" value="ENSOKIP00005035157.1"/>
    <property type="gene ID" value="ENSOKIG00005015021.1"/>
</dbReference>
<keyword evidence="6 10" id="KW-0804">Transcription</keyword>
<sequence>MMEVAYFCEWEKRPKSNHCPSIPLACAWSCRNLVAFTTDLKNEEDEKGTHDLIISHMVHIIDTEHPWDVYSIYSGHAEVITCLEWDQSGSRLLSADGDGQIKCWAMTDHLVNSWETSLGSAVDGDPIVALSWLHNGVKLALHVEMKFSRVKFSPSLTLLGGKPMEGWLAVTVSGLVTVSLLKPNGQLLTASESLCRLRVRVALADIAFTGGGNIVVAATDGSSSSPVQFYKVLASNDIEFFIITG</sequence>
<dbReference type="PANTHER" id="PTHR13224">
    <property type="entry name" value="THYROID HORMONE RECEPTOR-ASSOCIATED PROTEIN-RELATED"/>
    <property type="match status" value="1"/>
</dbReference>
<organism evidence="12 13">
    <name type="scientific">Oncorhynchus kisutch</name>
    <name type="common">Coho salmon</name>
    <name type="synonym">Salmo kisutch</name>
    <dbReference type="NCBI Taxonomy" id="8019"/>
    <lineage>
        <taxon>Eukaryota</taxon>
        <taxon>Metazoa</taxon>
        <taxon>Chordata</taxon>
        <taxon>Craniata</taxon>
        <taxon>Vertebrata</taxon>
        <taxon>Euteleostomi</taxon>
        <taxon>Actinopterygii</taxon>
        <taxon>Neopterygii</taxon>
        <taxon>Teleostei</taxon>
        <taxon>Protacanthopterygii</taxon>
        <taxon>Salmoniformes</taxon>
        <taxon>Salmonidae</taxon>
        <taxon>Salmoninae</taxon>
        <taxon>Oncorhynchus</taxon>
    </lineage>
</organism>
<evidence type="ECO:0000256" key="8">
    <source>
        <dbReference type="ARBA" id="ARBA00032015"/>
    </source>
</evidence>
<comment type="subunit">
    <text evidence="10">Component of the Mediator complex.</text>
</comment>
<evidence type="ECO:0000256" key="5">
    <source>
        <dbReference type="ARBA" id="ARBA00023159"/>
    </source>
</evidence>